<gene>
    <name evidence="2" type="ORF">H8S65_08160</name>
</gene>
<feature type="domain" description="SpoVT-AbrB" evidence="1">
    <location>
        <begin position="6"/>
        <end position="51"/>
    </location>
</feature>
<dbReference type="InterPro" id="IPR007159">
    <property type="entry name" value="SpoVT-AbrB_dom"/>
</dbReference>
<keyword evidence="2" id="KW-0238">DNA-binding</keyword>
<organism evidence="2 3">
    <name type="scientific">Parabacteroides hominis</name>
    <dbReference type="NCBI Taxonomy" id="2763057"/>
    <lineage>
        <taxon>Bacteria</taxon>
        <taxon>Pseudomonadati</taxon>
        <taxon>Bacteroidota</taxon>
        <taxon>Bacteroidia</taxon>
        <taxon>Bacteroidales</taxon>
        <taxon>Tannerellaceae</taxon>
        <taxon>Parabacteroides</taxon>
    </lineage>
</organism>
<dbReference type="RefSeq" id="WP_186929492.1">
    <property type="nucleotide sequence ID" value="NZ_JACOOJ010000010.1"/>
</dbReference>
<evidence type="ECO:0000313" key="2">
    <source>
        <dbReference type="EMBL" id="MBC5632738.1"/>
    </source>
</evidence>
<evidence type="ECO:0000259" key="1">
    <source>
        <dbReference type="SMART" id="SM00966"/>
    </source>
</evidence>
<evidence type="ECO:0000313" key="3">
    <source>
        <dbReference type="Proteomes" id="UP000651475"/>
    </source>
</evidence>
<dbReference type="GO" id="GO:0003677">
    <property type="term" value="F:DNA binding"/>
    <property type="evidence" value="ECO:0007669"/>
    <property type="project" value="UniProtKB-KW"/>
</dbReference>
<dbReference type="InterPro" id="IPR037914">
    <property type="entry name" value="SpoVT-AbrB_sf"/>
</dbReference>
<comment type="caution">
    <text evidence="2">The sequence shown here is derived from an EMBL/GenBank/DDBJ whole genome shotgun (WGS) entry which is preliminary data.</text>
</comment>
<dbReference type="Gene3D" id="2.10.260.10">
    <property type="match status" value="1"/>
</dbReference>
<keyword evidence="3" id="KW-1185">Reference proteome</keyword>
<accession>A0ABR7DPY8</accession>
<dbReference type="EMBL" id="JACOOJ010000010">
    <property type="protein sequence ID" value="MBC5632738.1"/>
    <property type="molecule type" value="Genomic_DNA"/>
</dbReference>
<proteinExistence type="predicted"/>
<reference evidence="2 3" key="1">
    <citation type="submission" date="2020-08" db="EMBL/GenBank/DDBJ databases">
        <title>Genome public.</title>
        <authorList>
            <person name="Liu C."/>
            <person name="Sun Q."/>
        </authorList>
    </citation>
    <scope>NUCLEOTIDE SEQUENCE [LARGE SCALE GENOMIC DNA]</scope>
    <source>
        <strain evidence="2 3">NSJ-79</strain>
    </source>
</reference>
<dbReference type="Proteomes" id="UP000651475">
    <property type="component" value="Unassembled WGS sequence"/>
</dbReference>
<dbReference type="SUPFAM" id="SSF89447">
    <property type="entry name" value="AbrB/MazE/MraZ-like"/>
    <property type="match status" value="1"/>
</dbReference>
<sequence length="82" mass="9217">MESKIIKVGTSLGLIIPGLMVKECDLKYGSKIEIELKKGELIIKKKDSVREGWDEAFAQYAKEGEDKQFLPDVLDSEADMLL</sequence>
<dbReference type="SMART" id="SM00966">
    <property type="entry name" value="SpoVT_AbrB"/>
    <property type="match status" value="1"/>
</dbReference>
<name>A0ABR7DPY8_9BACT</name>
<protein>
    <submittedName>
        <fullName evidence="2">AbrB/MazE/SpoVT family DNA-binding domain-containing protein</fullName>
    </submittedName>
</protein>